<evidence type="ECO:0000256" key="2">
    <source>
        <dbReference type="ARBA" id="ARBA00022643"/>
    </source>
</evidence>
<dbReference type="InterPro" id="IPR036661">
    <property type="entry name" value="Luciferase-like_sf"/>
</dbReference>
<dbReference type="Proteomes" id="UP000812966">
    <property type="component" value="Unassembled WGS sequence"/>
</dbReference>
<sequence length="544" mass="59726">MQSFGTAPSISPLDHNDNDGENSIPIRPAEQSKRRWILNAFDMSCAGHQSPGLWKHERDWSVGYHDIEYWTTVAKVLEKGKFNGLFVADTLGAYDVYGSSIDAAARTGAQWGVDDPTLMVSAAAAVTKHLTFGITHSVTYDAPYVLARRFSTLDHLTKGRVAFNIVTSYLDSAARNFGLKHQMEHDERYRRAEEYMNVLYKLWESSWRDDAVVLDVATDTYAEPSRIRKIHHHGEFFDVEGPSFVEPSPQKTPLLYQAGSSSAGIKFGARHAEAVFMSGPSVKKIRQQVDALRLAVKQQGRDPFSVKVLVKLTVIVDETEEKAKAKRDEYNALASREGAKVLFGGWIGGDLSVYSDSQDLREHGTPAIAGVARGYAALYPQVKLWNADTLADHFKLGGMGPVVVGTPLQVADELQSWIDGADIDGFNLCYAITPGTFGDIVEHLVPELQRRGVHWLDYPEPSNGKHLTAREGIYGVGQTRLPDDHYGSAFKWNVGEENGPELEAGGGVANKAVSTSQTNGTSLKRHVANGEVDAAVAKRVKVVA</sequence>
<dbReference type="AlphaFoldDB" id="A0A8K0JI33"/>
<dbReference type="InterPro" id="IPR051260">
    <property type="entry name" value="Diverse_substr_monoxygenases"/>
</dbReference>
<dbReference type="SUPFAM" id="SSF51679">
    <property type="entry name" value="Bacterial luciferase-like"/>
    <property type="match status" value="1"/>
</dbReference>
<keyword evidence="4" id="KW-0503">Monooxygenase</keyword>
<feature type="coiled-coil region" evidence="6">
    <location>
        <begin position="309"/>
        <end position="336"/>
    </location>
</feature>
<dbReference type="NCBIfam" id="TIGR03860">
    <property type="entry name" value="FMN_nitrolo"/>
    <property type="match status" value="1"/>
</dbReference>
<keyword evidence="3" id="KW-0560">Oxidoreductase</keyword>
<dbReference type="GO" id="GO:0016705">
    <property type="term" value="F:oxidoreductase activity, acting on paired donors, with incorporation or reduction of molecular oxygen"/>
    <property type="evidence" value="ECO:0007669"/>
    <property type="project" value="InterPro"/>
</dbReference>
<dbReference type="InterPro" id="IPR016215">
    <property type="entry name" value="NTA_MOA"/>
</dbReference>
<name>A0A8K0JI33_9TREE</name>
<evidence type="ECO:0000259" key="8">
    <source>
        <dbReference type="Pfam" id="PF00296"/>
    </source>
</evidence>
<evidence type="ECO:0000256" key="3">
    <source>
        <dbReference type="ARBA" id="ARBA00023002"/>
    </source>
</evidence>
<evidence type="ECO:0000256" key="5">
    <source>
        <dbReference type="ARBA" id="ARBA00033748"/>
    </source>
</evidence>
<evidence type="ECO:0000256" key="4">
    <source>
        <dbReference type="ARBA" id="ARBA00023033"/>
    </source>
</evidence>
<proteinExistence type="inferred from homology"/>
<keyword evidence="2" id="KW-0288">FMN</keyword>
<feature type="domain" description="Luciferase-like" evidence="8">
    <location>
        <begin position="61"/>
        <end position="417"/>
    </location>
</feature>
<evidence type="ECO:0000313" key="10">
    <source>
        <dbReference type="Proteomes" id="UP000812966"/>
    </source>
</evidence>
<dbReference type="PANTHER" id="PTHR30011:SF16">
    <property type="entry name" value="C2H2 FINGER DOMAIN TRANSCRIPTION FACTOR (EUROFUNG)-RELATED"/>
    <property type="match status" value="1"/>
</dbReference>
<feature type="region of interest" description="Disordered" evidence="7">
    <location>
        <begin position="1"/>
        <end position="28"/>
    </location>
</feature>
<keyword evidence="1" id="KW-0285">Flavoprotein</keyword>
<dbReference type="InterPro" id="IPR011251">
    <property type="entry name" value="Luciferase-like_dom"/>
</dbReference>
<dbReference type="PANTHER" id="PTHR30011">
    <property type="entry name" value="ALKANESULFONATE MONOOXYGENASE-RELATED"/>
    <property type="match status" value="1"/>
</dbReference>
<keyword evidence="10" id="KW-1185">Reference proteome</keyword>
<evidence type="ECO:0000313" key="9">
    <source>
        <dbReference type="EMBL" id="KAG7530331.1"/>
    </source>
</evidence>
<evidence type="ECO:0000256" key="1">
    <source>
        <dbReference type="ARBA" id="ARBA00022630"/>
    </source>
</evidence>
<gene>
    <name evidence="9" type="ORF">FFLO_05103</name>
</gene>
<reference evidence="9" key="1">
    <citation type="submission" date="2020-04" db="EMBL/GenBank/DDBJ databases">
        <title>Analysis of mating type loci in Filobasidium floriforme.</title>
        <authorList>
            <person name="Nowrousian M."/>
        </authorList>
    </citation>
    <scope>NUCLEOTIDE SEQUENCE</scope>
    <source>
        <strain evidence="9">CBS 6242</strain>
    </source>
</reference>
<organism evidence="9 10">
    <name type="scientific">Filobasidium floriforme</name>
    <dbReference type="NCBI Taxonomy" id="5210"/>
    <lineage>
        <taxon>Eukaryota</taxon>
        <taxon>Fungi</taxon>
        <taxon>Dikarya</taxon>
        <taxon>Basidiomycota</taxon>
        <taxon>Agaricomycotina</taxon>
        <taxon>Tremellomycetes</taxon>
        <taxon>Filobasidiales</taxon>
        <taxon>Filobasidiaceae</taxon>
        <taxon>Filobasidium</taxon>
    </lineage>
</organism>
<dbReference type="GO" id="GO:0004497">
    <property type="term" value="F:monooxygenase activity"/>
    <property type="evidence" value="ECO:0007669"/>
    <property type="project" value="UniProtKB-KW"/>
</dbReference>
<comment type="similarity">
    <text evidence="5">Belongs to the NtaA/SnaA/DszA monooxygenase family.</text>
</comment>
<keyword evidence="6" id="KW-0175">Coiled coil</keyword>
<dbReference type="EMBL" id="JABELV010000121">
    <property type="protein sequence ID" value="KAG7530331.1"/>
    <property type="molecule type" value="Genomic_DNA"/>
</dbReference>
<accession>A0A8K0JI33</accession>
<evidence type="ECO:0000256" key="6">
    <source>
        <dbReference type="SAM" id="Coils"/>
    </source>
</evidence>
<comment type="caution">
    <text evidence="9">The sequence shown here is derived from an EMBL/GenBank/DDBJ whole genome shotgun (WGS) entry which is preliminary data.</text>
</comment>
<evidence type="ECO:0000256" key="7">
    <source>
        <dbReference type="SAM" id="MobiDB-lite"/>
    </source>
</evidence>
<protein>
    <recommendedName>
        <fullName evidence="8">Luciferase-like domain-containing protein</fullName>
    </recommendedName>
</protein>
<dbReference type="Gene3D" id="3.20.20.30">
    <property type="entry name" value="Luciferase-like domain"/>
    <property type="match status" value="1"/>
</dbReference>
<dbReference type="Pfam" id="PF00296">
    <property type="entry name" value="Bac_luciferase"/>
    <property type="match status" value="1"/>
</dbReference>